<organism evidence="1 2">
    <name type="scientific">Aspergillus novofumigatus (strain IBT 16806)</name>
    <dbReference type="NCBI Taxonomy" id="1392255"/>
    <lineage>
        <taxon>Eukaryota</taxon>
        <taxon>Fungi</taxon>
        <taxon>Dikarya</taxon>
        <taxon>Ascomycota</taxon>
        <taxon>Pezizomycotina</taxon>
        <taxon>Eurotiomycetes</taxon>
        <taxon>Eurotiomycetidae</taxon>
        <taxon>Eurotiales</taxon>
        <taxon>Aspergillaceae</taxon>
        <taxon>Aspergillus</taxon>
        <taxon>Aspergillus subgen. Fumigati</taxon>
    </lineage>
</organism>
<dbReference type="VEuPathDB" id="FungiDB:P174DRAFT_376956"/>
<reference evidence="2" key="1">
    <citation type="journal article" date="2018" name="Proc. Natl. Acad. Sci. U.S.A.">
        <title>Linking secondary metabolites to gene clusters through genome sequencing of six diverse Aspergillus species.</title>
        <authorList>
            <person name="Kaerboelling I."/>
            <person name="Vesth T.C."/>
            <person name="Frisvad J.C."/>
            <person name="Nybo J.L."/>
            <person name="Theobald S."/>
            <person name="Kuo A."/>
            <person name="Bowyer P."/>
            <person name="Matsuda Y."/>
            <person name="Mondo S."/>
            <person name="Lyhne E.K."/>
            <person name="Kogle M.E."/>
            <person name="Clum A."/>
            <person name="Lipzen A."/>
            <person name="Salamov A."/>
            <person name="Ngan C.Y."/>
            <person name="Daum C."/>
            <person name="Chiniquy J."/>
            <person name="Barry K."/>
            <person name="LaButti K."/>
            <person name="Haridas S."/>
            <person name="Simmons B.A."/>
            <person name="Magnuson J.K."/>
            <person name="Mortensen U.H."/>
            <person name="Larsen T.O."/>
            <person name="Grigoriev I.V."/>
            <person name="Baker S.E."/>
            <person name="Andersen M.R."/>
        </authorList>
    </citation>
    <scope>NUCLEOTIDE SEQUENCE [LARGE SCALE GENOMIC DNA]</scope>
    <source>
        <strain evidence="2">IBT 16806</strain>
    </source>
</reference>
<feature type="non-terminal residue" evidence="1">
    <location>
        <position position="1"/>
    </location>
</feature>
<dbReference type="EMBL" id="MSZS01000008">
    <property type="protein sequence ID" value="PKX89999.1"/>
    <property type="molecule type" value="Genomic_DNA"/>
</dbReference>
<evidence type="ECO:0000313" key="2">
    <source>
        <dbReference type="Proteomes" id="UP000234474"/>
    </source>
</evidence>
<accession>A0A2I1BX94</accession>
<dbReference type="RefSeq" id="XP_024678594.1">
    <property type="nucleotide sequence ID" value="XM_024822723.1"/>
</dbReference>
<proteinExistence type="predicted"/>
<dbReference type="STRING" id="1392255.A0A2I1BX94"/>
<dbReference type="GeneID" id="36530049"/>
<gene>
    <name evidence="1" type="ORF">P174DRAFT_376956</name>
</gene>
<keyword evidence="2" id="KW-1185">Reference proteome</keyword>
<dbReference type="AlphaFoldDB" id="A0A2I1BX94"/>
<dbReference type="Proteomes" id="UP000234474">
    <property type="component" value="Unassembled WGS sequence"/>
</dbReference>
<dbReference type="Gene3D" id="3.40.50.720">
    <property type="entry name" value="NAD(P)-binding Rossmann-like Domain"/>
    <property type="match status" value="1"/>
</dbReference>
<evidence type="ECO:0000313" key="1">
    <source>
        <dbReference type="EMBL" id="PKX89999.1"/>
    </source>
</evidence>
<sequence length="134" mass="15129">GTPDTQGFGKYEAMTVRMPNQHLLATHADKIGVSADNAPALFLQVDPEKWPNVNEAWAKLRDKYNLDQGGWDKATWDFLSFVLGGDWSCIATMSKARRLGWDGHADTWEELEHTFRVLEEAGILPPVDKLRAEF</sequence>
<comment type="caution">
    <text evidence="1">The sequence shown here is derived from an EMBL/GenBank/DDBJ whole genome shotgun (WGS) entry which is preliminary data.</text>
</comment>
<dbReference type="OrthoDB" id="1731983at2759"/>
<protein>
    <submittedName>
        <fullName evidence="1">Uncharacterized protein</fullName>
    </submittedName>
</protein>
<name>A0A2I1BX94_ASPN1</name>